<dbReference type="GO" id="GO:0003700">
    <property type="term" value="F:DNA-binding transcription factor activity"/>
    <property type="evidence" value="ECO:0007669"/>
    <property type="project" value="InterPro"/>
</dbReference>
<dbReference type="InterPro" id="IPR036390">
    <property type="entry name" value="WH_DNA-bd_sf"/>
</dbReference>
<accession>A0A939DGW7</accession>
<evidence type="ECO:0000313" key="6">
    <source>
        <dbReference type="EMBL" id="MBN7797859.1"/>
    </source>
</evidence>
<reference evidence="6" key="1">
    <citation type="submission" date="2021-02" db="EMBL/GenBank/DDBJ databases">
        <title>PHA producing bacteria isolated from coastal sediment in Guangdong, Shenzhen.</title>
        <authorList>
            <person name="Zheng W."/>
            <person name="Yu S."/>
            <person name="Huang Y."/>
        </authorList>
    </citation>
    <scope>NUCLEOTIDE SEQUENCE</scope>
    <source>
        <strain evidence="6">TN14-10</strain>
    </source>
</reference>
<dbReference type="PANTHER" id="PTHR30579">
    <property type="entry name" value="TRANSCRIPTIONAL REGULATOR"/>
    <property type="match status" value="1"/>
</dbReference>
<dbReference type="InterPro" id="IPR000847">
    <property type="entry name" value="LysR_HTH_N"/>
</dbReference>
<dbReference type="Gene3D" id="1.10.10.10">
    <property type="entry name" value="Winged helix-like DNA-binding domain superfamily/Winged helix DNA-binding domain"/>
    <property type="match status" value="1"/>
</dbReference>
<keyword evidence="2" id="KW-0805">Transcription regulation</keyword>
<dbReference type="InterPro" id="IPR050176">
    <property type="entry name" value="LTTR"/>
</dbReference>
<keyword evidence="4" id="KW-0804">Transcription</keyword>
<dbReference type="SUPFAM" id="SSF46785">
    <property type="entry name" value="Winged helix' DNA-binding domain"/>
    <property type="match status" value="1"/>
</dbReference>
<dbReference type="Pfam" id="PF03466">
    <property type="entry name" value="LysR_substrate"/>
    <property type="match status" value="1"/>
</dbReference>
<organism evidence="6 7">
    <name type="scientific">Parahaliea mediterranea</name>
    <dbReference type="NCBI Taxonomy" id="651086"/>
    <lineage>
        <taxon>Bacteria</taxon>
        <taxon>Pseudomonadati</taxon>
        <taxon>Pseudomonadota</taxon>
        <taxon>Gammaproteobacteria</taxon>
        <taxon>Cellvibrionales</taxon>
        <taxon>Halieaceae</taxon>
        <taxon>Parahaliea</taxon>
    </lineage>
</organism>
<dbReference type="PROSITE" id="PS50931">
    <property type="entry name" value="HTH_LYSR"/>
    <property type="match status" value="1"/>
</dbReference>
<dbReference type="Gene3D" id="3.40.190.10">
    <property type="entry name" value="Periplasmic binding protein-like II"/>
    <property type="match status" value="1"/>
</dbReference>
<evidence type="ECO:0000256" key="4">
    <source>
        <dbReference type="ARBA" id="ARBA00023163"/>
    </source>
</evidence>
<evidence type="ECO:0000259" key="5">
    <source>
        <dbReference type="PROSITE" id="PS50931"/>
    </source>
</evidence>
<evidence type="ECO:0000256" key="3">
    <source>
        <dbReference type="ARBA" id="ARBA00023125"/>
    </source>
</evidence>
<dbReference type="SUPFAM" id="SSF53850">
    <property type="entry name" value="Periplasmic binding protein-like II"/>
    <property type="match status" value="1"/>
</dbReference>
<dbReference type="PANTHER" id="PTHR30579:SF8">
    <property type="entry name" value="HTH-TYPE TRANSCRIPTIONAL REGULATOR HDFR"/>
    <property type="match status" value="1"/>
</dbReference>
<proteinExistence type="inferred from homology"/>
<comment type="caution">
    <text evidence="6">The sequence shown here is derived from an EMBL/GenBank/DDBJ whole genome shotgun (WGS) entry which is preliminary data.</text>
</comment>
<dbReference type="RefSeq" id="WP_206561304.1">
    <property type="nucleotide sequence ID" value="NZ_JAFKCZ010000010.1"/>
</dbReference>
<dbReference type="PRINTS" id="PR00039">
    <property type="entry name" value="HTHLYSR"/>
</dbReference>
<keyword evidence="3" id="KW-0238">DNA-binding</keyword>
<dbReference type="InterPro" id="IPR036388">
    <property type="entry name" value="WH-like_DNA-bd_sf"/>
</dbReference>
<dbReference type="InterPro" id="IPR005119">
    <property type="entry name" value="LysR_subst-bd"/>
</dbReference>
<dbReference type="AlphaFoldDB" id="A0A939DGW7"/>
<dbReference type="GO" id="GO:0003677">
    <property type="term" value="F:DNA binding"/>
    <property type="evidence" value="ECO:0007669"/>
    <property type="project" value="UniProtKB-KW"/>
</dbReference>
<evidence type="ECO:0000256" key="1">
    <source>
        <dbReference type="ARBA" id="ARBA00009437"/>
    </source>
</evidence>
<evidence type="ECO:0000313" key="7">
    <source>
        <dbReference type="Proteomes" id="UP000664303"/>
    </source>
</evidence>
<sequence length="281" mass="30868">MDTELLRTFLEVRATRHFGRAADNLCITQAAVSARIKQLEEMLGAPLFLRTRNNIRLSSEGERLVPHAETVLLALARARQEVQLAQGDSRRVVIGVRSGIWSAPLQQRLLALGEAQPDLALNVESLDSDDLVRRLLDRTLDLAILYEPPSLPELETIAIGELNLKLFSSAKRGSPRGALENGYVFLDWGDGFARFHARQFGDLALPRLRTNLKEVATAYLADRGGACYLPASLKASLAAVNLAPVRGAPVFTRPLNIAYHSGSPQQELVEAVARRFTGVKI</sequence>
<dbReference type="EMBL" id="JAFKCZ010000010">
    <property type="protein sequence ID" value="MBN7797859.1"/>
    <property type="molecule type" value="Genomic_DNA"/>
</dbReference>
<dbReference type="Proteomes" id="UP000664303">
    <property type="component" value="Unassembled WGS sequence"/>
</dbReference>
<name>A0A939DGW7_9GAMM</name>
<protein>
    <submittedName>
        <fullName evidence="6">LysR family transcriptional regulator</fullName>
    </submittedName>
</protein>
<gene>
    <name evidence="6" type="ORF">JYP50_14710</name>
</gene>
<dbReference type="Pfam" id="PF00126">
    <property type="entry name" value="HTH_1"/>
    <property type="match status" value="1"/>
</dbReference>
<comment type="similarity">
    <text evidence="1">Belongs to the LysR transcriptional regulatory family.</text>
</comment>
<feature type="domain" description="HTH lysR-type" evidence="5">
    <location>
        <begin position="1"/>
        <end position="58"/>
    </location>
</feature>
<dbReference type="FunFam" id="1.10.10.10:FF:000001">
    <property type="entry name" value="LysR family transcriptional regulator"/>
    <property type="match status" value="1"/>
</dbReference>
<evidence type="ECO:0000256" key="2">
    <source>
        <dbReference type="ARBA" id="ARBA00023015"/>
    </source>
</evidence>
<dbReference type="CDD" id="cd05466">
    <property type="entry name" value="PBP2_LTTR_substrate"/>
    <property type="match status" value="1"/>
</dbReference>
<keyword evidence="7" id="KW-1185">Reference proteome</keyword>